<reference evidence="3 4" key="1">
    <citation type="submission" date="2019-06" db="EMBL/GenBank/DDBJ databases">
        <title>Comparative genomics and metabolomics analyses of clavulanic acid producing Streptomyces species provides insight into specialized metabolism and evolution of beta-lactam biosynthetic gene clusters.</title>
        <authorList>
            <person name="Moore M.A."/>
            <person name="Cruz-Morales P."/>
            <person name="Barona Gomez F."/>
            <person name="Kapil T."/>
        </authorList>
    </citation>
    <scope>NUCLEOTIDE SEQUENCE [LARGE SCALE GENOMIC DNA]</scope>
    <source>
        <strain evidence="3 4">T-272</strain>
    </source>
</reference>
<organism evidence="3 4">
    <name type="scientific">Streptomyces katsurahamanus</name>
    <dbReference type="NCBI Taxonomy" id="2577098"/>
    <lineage>
        <taxon>Bacteria</taxon>
        <taxon>Bacillati</taxon>
        <taxon>Actinomycetota</taxon>
        <taxon>Actinomycetes</taxon>
        <taxon>Kitasatosporales</taxon>
        <taxon>Streptomycetaceae</taxon>
        <taxon>Streptomyces</taxon>
    </lineage>
</organism>
<dbReference type="InterPro" id="IPR005509">
    <property type="entry name" value="AfsA_hotdog_dom"/>
</dbReference>
<feature type="domain" description="A-factor biosynthesis hotdog" evidence="2">
    <location>
        <begin position="203"/>
        <end position="323"/>
    </location>
</feature>
<sequence length="344" mass="36559">MATPTDTASLEGAPALSFVRTIDRSLVHRAAVSEVLVTDLVRTGAEDFVAGAQLPHGHAYFSDHARTPVTYDFLLLLEAARQAGTAASHRQLGIPGDTTFLVNSWSIRIEEVQGLTPGDRPAELELAGAVTPVTARNGRLRGVSSSVTLRIADRVVARTRIDVGMAKGSDYGKLRFLQRKSTPPLTSELHGVLRSRPVDAARVGRRNPANVVLGEPTHHGDTVSAQVEPQFDNRSLFDHTYDHIPAVVLTEAARQLAHLAGVPTSATVTGCAADFTRFAELDIPLVATARLDPASHTGVSPVRCVVDFQQDGSEAGRITLDFTPAPSAAGPVPTSGRAHRTEAS</sequence>
<evidence type="ECO:0000256" key="1">
    <source>
        <dbReference type="SAM" id="MobiDB-lite"/>
    </source>
</evidence>
<accession>A0ABW9NR25</accession>
<dbReference type="Pfam" id="PF03756">
    <property type="entry name" value="AfsA"/>
    <property type="match status" value="2"/>
</dbReference>
<keyword evidence="4" id="KW-1185">Reference proteome</keyword>
<feature type="domain" description="A-factor biosynthesis hotdog" evidence="2">
    <location>
        <begin position="26"/>
        <end position="161"/>
    </location>
</feature>
<evidence type="ECO:0000313" key="4">
    <source>
        <dbReference type="Proteomes" id="UP000460558"/>
    </source>
</evidence>
<evidence type="ECO:0000313" key="3">
    <source>
        <dbReference type="EMBL" id="MQS35750.1"/>
    </source>
</evidence>
<proteinExistence type="predicted"/>
<evidence type="ECO:0000259" key="2">
    <source>
        <dbReference type="Pfam" id="PF03756"/>
    </source>
</evidence>
<gene>
    <name evidence="3" type="ORF">FFZ77_09065</name>
</gene>
<comment type="caution">
    <text evidence="3">The sequence shown here is derived from an EMBL/GenBank/DDBJ whole genome shotgun (WGS) entry which is preliminary data.</text>
</comment>
<dbReference type="EMBL" id="VDEQ01000091">
    <property type="protein sequence ID" value="MQS35750.1"/>
    <property type="molecule type" value="Genomic_DNA"/>
</dbReference>
<feature type="region of interest" description="Disordered" evidence="1">
    <location>
        <begin position="323"/>
        <end position="344"/>
    </location>
</feature>
<dbReference type="Proteomes" id="UP000460558">
    <property type="component" value="Unassembled WGS sequence"/>
</dbReference>
<name>A0ABW9NR25_9ACTN</name>
<dbReference type="NCBIfam" id="NF041195">
    <property type="entry name" value="ScbA_BarX_GamBu"/>
    <property type="match status" value="1"/>
</dbReference>
<dbReference type="RefSeq" id="WP_153482236.1">
    <property type="nucleotide sequence ID" value="NZ_VDEQ01000091.1"/>
</dbReference>
<dbReference type="InterPro" id="IPR047757">
    <property type="entry name" value="AfsA-like"/>
</dbReference>
<protein>
    <recommendedName>
        <fullName evidence="2">A-factor biosynthesis hotdog domain-containing protein</fullName>
    </recommendedName>
</protein>